<dbReference type="OrthoDB" id="444119at2759"/>
<organism evidence="2 3">
    <name type="scientific">Penaeus vannamei</name>
    <name type="common">Whiteleg shrimp</name>
    <name type="synonym">Litopenaeus vannamei</name>
    <dbReference type="NCBI Taxonomy" id="6689"/>
    <lineage>
        <taxon>Eukaryota</taxon>
        <taxon>Metazoa</taxon>
        <taxon>Ecdysozoa</taxon>
        <taxon>Arthropoda</taxon>
        <taxon>Crustacea</taxon>
        <taxon>Multicrustacea</taxon>
        <taxon>Malacostraca</taxon>
        <taxon>Eumalacostraca</taxon>
        <taxon>Eucarida</taxon>
        <taxon>Decapoda</taxon>
        <taxon>Dendrobranchiata</taxon>
        <taxon>Penaeoidea</taxon>
        <taxon>Penaeidae</taxon>
        <taxon>Penaeus</taxon>
    </lineage>
</organism>
<dbReference type="EMBL" id="QCYY01001273">
    <property type="protein sequence ID" value="ROT79213.1"/>
    <property type="molecule type" value="Genomic_DNA"/>
</dbReference>
<comment type="caution">
    <text evidence="2">The sequence shown here is derived from an EMBL/GenBank/DDBJ whole genome shotgun (WGS) entry which is preliminary data.</text>
</comment>
<name>A0A3R7PWE6_PENVA</name>
<feature type="compositionally biased region" description="Basic and acidic residues" evidence="1">
    <location>
        <begin position="100"/>
        <end position="124"/>
    </location>
</feature>
<proteinExistence type="predicted"/>
<keyword evidence="3" id="KW-1185">Reference proteome</keyword>
<reference evidence="2 3" key="2">
    <citation type="submission" date="2019-01" db="EMBL/GenBank/DDBJ databases">
        <title>The decoding of complex shrimp genome reveals the adaptation for benthos swimmer, frequently molting mechanism and breeding impact on genome.</title>
        <authorList>
            <person name="Sun Y."/>
            <person name="Gao Y."/>
            <person name="Yu Y."/>
        </authorList>
    </citation>
    <scope>NUCLEOTIDE SEQUENCE [LARGE SCALE GENOMIC DNA]</scope>
    <source>
        <tissue evidence="2">Muscle</tissue>
    </source>
</reference>
<feature type="region of interest" description="Disordered" evidence="1">
    <location>
        <begin position="85"/>
        <end position="128"/>
    </location>
</feature>
<gene>
    <name evidence="2" type="ORF">C7M84_002066</name>
</gene>
<accession>A0A3R7PWE6</accession>
<sequence>MRAFWGLEALPENASPLVSSGTSSSGQGALGGKETNEPRRLPPNRFLDHVNQVYFNGQLDLDKKAFLGNSFRLGILNGDGDVTYPSGARRRKPKGYPPYLRKEKAKRREEGREEMPQKEGRGEEVNYVGPRSVNRMQYELDDF</sequence>
<dbReference type="AlphaFoldDB" id="A0A3R7PWE6"/>
<dbReference type="Proteomes" id="UP000283509">
    <property type="component" value="Unassembled WGS sequence"/>
</dbReference>
<feature type="region of interest" description="Disordered" evidence="1">
    <location>
        <begin position="14"/>
        <end position="44"/>
    </location>
</feature>
<evidence type="ECO:0000256" key="1">
    <source>
        <dbReference type="SAM" id="MobiDB-lite"/>
    </source>
</evidence>
<evidence type="ECO:0000313" key="3">
    <source>
        <dbReference type="Proteomes" id="UP000283509"/>
    </source>
</evidence>
<protein>
    <submittedName>
        <fullName evidence="2">Uncharacterized protein</fullName>
    </submittedName>
</protein>
<reference evidence="2 3" key="1">
    <citation type="submission" date="2018-04" db="EMBL/GenBank/DDBJ databases">
        <authorList>
            <person name="Zhang X."/>
            <person name="Yuan J."/>
            <person name="Li F."/>
            <person name="Xiang J."/>
        </authorList>
    </citation>
    <scope>NUCLEOTIDE SEQUENCE [LARGE SCALE GENOMIC DNA]</scope>
    <source>
        <tissue evidence="2">Muscle</tissue>
    </source>
</reference>
<evidence type="ECO:0000313" key="2">
    <source>
        <dbReference type="EMBL" id="ROT79213.1"/>
    </source>
</evidence>